<dbReference type="EMBL" id="LSGP01000005">
    <property type="protein sequence ID" value="KYZ77957.1"/>
    <property type="molecule type" value="Genomic_DNA"/>
</dbReference>
<dbReference type="InterPro" id="IPR025944">
    <property type="entry name" value="Sigma_54_int_dom_CS"/>
</dbReference>
<dbReference type="InterPro" id="IPR035965">
    <property type="entry name" value="PAS-like_dom_sf"/>
</dbReference>
<evidence type="ECO:0000259" key="6">
    <source>
        <dbReference type="PROSITE" id="PS50045"/>
    </source>
</evidence>
<keyword evidence="1" id="KW-0547">Nucleotide-binding</keyword>
<dbReference type="Gene3D" id="3.40.50.300">
    <property type="entry name" value="P-loop containing nucleotide triphosphate hydrolases"/>
    <property type="match status" value="1"/>
</dbReference>
<dbReference type="PANTHER" id="PTHR32071:SF57">
    <property type="entry name" value="C4-DICARBOXYLATE TRANSPORT TRANSCRIPTIONAL REGULATORY PROTEIN DCTD"/>
    <property type="match status" value="1"/>
</dbReference>
<dbReference type="Pfam" id="PF02954">
    <property type="entry name" value="HTH_8"/>
    <property type="match status" value="1"/>
</dbReference>
<dbReference type="PROSITE" id="PS50045">
    <property type="entry name" value="SIGMA54_INTERACT_4"/>
    <property type="match status" value="1"/>
</dbReference>
<dbReference type="InterPro" id="IPR027417">
    <property type="entry name" value="P-loop_NTPase"/>
</dbReference>
<dbReference type="FunFam" id="3.40.50.300:FF:000006">
    <property type="entry name" value="DNA-binding transcriptional regulator NtrC"/>
    <property type="match status" value="1"/>
</dbReference>
<dbReference type="Gene3D" id="3.40.50.2300">
    <property type="match status" value="1"/>
</dbReference>
<dbReference type="InterPro" id="IPR002078">
    <property type="entry name" value="Sigma_54_int"/>
</dbReference>
<dbReference type="RefSeq" id="WP_066237509.1">
    <property type="nucleotide sequence ID" value="NZ_LSGP01000005.1"/>
</dbReference>
<dbReference type="InterPro" id="IPR009057">
    <property type="entry name" value="Homeodomain-like_sf"/>
</dbReference>
<dbReference type="AlphaFoldDB" id="A0A154BVL4"/>
<organism evidence="7 8">
    <name type="scientific">Anaerosporomusa subterranea</name>
    <dbReference type="NCBI Taxonomy" id="1794912"/>
    <lineage>
        <taxon>Bacteria</taxon>
        <taxon>Bacillati</taxon>
        <taxon>Bacillota</taxon>
        <taxon>Negativicutes</taxon>
        <taxon>Acetonemataceae</taxon>
        <taxon>Anaerosporomusa</taxon>
    </lineage>
</organism>
<dbReference type="PROSITE" id="PS00676">
    <property type="entry name" value="SIGMA54_INTERACT_2"/>
    <property type="match status" value="1"/>
</dbReference>
<dbReference type="SUPFAM" id="SSF55785">
    <property type="entry name" value="PYP-like sensor domain (PAS domain)"/>
    <property type="match status" value="1"/>
</dbReference>
<dbReference type="Pfam" id="PF25601">
    <property type="entry name" value="AAA_lid_14"/>
    <property type="match status" value="1"/>
</dbReference>
<comment type="caution">
    <text evidence="7">The sequence shown here is derived from an EMBL/GenBank/DDBJ whole genome shotgun (WGS) entry which is preliminary data.</text>
</comment>
<dbReference type="InterPro" id="IPR025943">
    <property type="entry name" value="Sigma_54_int_dom_ATP-bd_2"/>
</dbReference>
<dbReference type="PANTHER" id="PTHR32071">
    <property type="entry name" value="TRANSCRIPTIONAL REGULATORY PROTEIN"/>
    <property type="match status" value="1"/>
</dbReference>
<proteinExistence type="predicted"/>
<evidence type="ECO:0000256" key="3">
    <source>
        <dbReference type="ARBA" id="ARBA00023015"/>
    </source>
</evidence>
<dbReference type="InterPro" id="IPR025662">
    <property type="entry name" value="Sigma_54_int_dom_ATP-bd_1"/>
</dbReference>
<evidence type="ECO:0000256" key="2">
    <source>
        <dbReference type="ARBA" id="ARBA00022840"/>
    </source>
</evidence>
<dbReference type="CDD" id="cd00009">
    <property type="entry name" value="AAA"/>
    <property type="match status" value="1"/>
</dbReference>
<evidence type="ECO:0000313" key="8">
    <source>
        <dbReference type="Proteomes" id="UP000076268"/>
    </source>
</evidence>
<evidence type="ECO:0000313" key="7">
    <source>
        <dbReference type="EMBL" id="KYZ77957.1"/>
    </source>
</evidence>
<reference evidence="7 8" key="1">
    <citation type="submission" date="2016-02" db="EMBL/GenBank/DDBJ databases">
        <title>Anaerosporomusa subterraneum gen. nov., sp. nov., a spore-forming obligate anaerobe isolated from saprolite.</title>
        <authorList>
            <person name="Choi J.K."/>
            <person name="Shah M."/>
            <person name="Yee N."/>
        </authorList>
    </citation>
    <scope>NUCLEOTIDE SEQUENCE [LARGE SCALE GENOMIC DNA]</scope>
    <source>
        <strain evidence="7 8">RU4</strain>
    </source>
</reference>
<dbReference type="Gene3D" id="1.10.8.60">
    <property type="match status" value="1"/>
</dbReference>
<dbReference type="Gene3D" id="3.30.450.20">
    <property type="entry name" value="PAS domain"/>
    <property type="match status" value="1"/>
</dbReference>
<evidence type="ECO:0000256" key="5">
    <source>
        <dbReference type="ARBA" id="ARBA00023163"/>
    </source>
</evidence>
<dbReference type="PROSITE" id="PS00688">
    <property type="entry name" value="SIGMA54_INTERACT_3"/>
    <property type="match status" value="1"/>
</dbReference>
<keyword evidence="2" id="KW-0067">ATP-binding</keyword>
<keyword evidence="4" id="KW-0238">DNA-binding</keyword>
<accession>A0A154BVL4</accession>
<dbReference type="SUPFAM" id="SSF159800">
    <property type="entry name" value="PrpR receptor domain-like"/>
    <property type="match status" value="1"/>
</dbReference>
<dbReference type="SMART" id="SM00382">
    <property type="entry name" value="AAA"/>
    <property type="match status" value="1"/>
</dbReference>
<dbReference type="SUPFAM" id="SSF52540">
    <property type="entry name" value="P-loop containing nucleoside triphosphate hydrolases"/>
    <property type="match status" value="1"/>
</dbReference>
<dbReference type="InterPro" id="IPR003593">
    <property type="entry name" value="AAA+_ATPase"/>
</dbReference>
<keyword evidence="8" id="KW-1185">Reference proteome</keyword>
<dbReference type="InterPro" id="IPR010524">
    <property type="entry name" value="Sig_transdc_resp-reg_PrpR_N"/>
</dbReference>
<dbReference type="PROSITE" id="PS00675">
    <property type="entry name" value="SIGMA54_INTERACT_1"/>
    <property type="match status" value="1"/>
</dbReference>
<dbReference type="Proteomes" id="UP000076268">
    <property type="component" value="Unassembled WGS sequence"/>
</dbReference>
<dbReference type="STRING" id="1794912.AXX12_16975"/>
<dbReference type="Pfam" id="PF13188">
    <property type="entry name" value="PAS_8"/>
    <property type="match status" value="1"/>
</dbReference>
<dbReference type="SUPFAM" id="SSF46689">
    <property type="entry name" value="Homeodomain-like"/>
    <property type="match status" value="1"/>
</dbReference>
<gene>
    <name evidence="7" type="ORF">AXX12_16975</name>
</gene>
<dbReference type="Gene3D" id="3.40.50.10660">
    <property type="entry name" value="PrpR receptor domain-like"/>
    <property type="match status" value="1"/>
</dbReference>
<dbReference type="Pfam" id="PF00158">
    <property type="entry name" value="Sigma54_activat"/>
    <property type="match status" value="1"/>
</dbReference>
<name>A0A154BVL4_ANASB</name>
<protein>
    <recommendedName>
        <fullName evidence="6">Sigma-54 factor interaction domain-containing protein</fullName>
    </recommendedName>
</protein>
<dbReference type="OrthoDB" id="9771372at2"/>
<dbReference type="Gene3D" id="1.10.10.60">
    <property type="entry name" value="Homeodomain-like"/>
    <property type="match status" value="1"/>
</dbReference>
<feature type="domain" description="Sigma-54 factor interaction" evidence="6">
    <location>
        <begin position="323"/>
        <end position="553"/>
    </location>
</feature>
<dbReference type="GO" id="GO:0005524">
    <property type="term" value="F:ATP binding"/>
    <property type="evidence" value="ECO:0007669"/>
    <property type="project" value="UniProtKB-KW"/>
</dbReference>
<evidence type="ECO:0000256" key="4">
    <source>
        <dbReference type="ARBA" id="ARBA00023125"/>
    </source>
</evidence>
<dbReference type="InterPro" id="IPR002197">
    <property type="entry name" value="HTH_Fis"/>
</dbReference>
<dbReference type="GO" id="GO:0000156">
    <property type="term" value="F:phosphorelay response regulator activity"/>
    <property type="evidence" value="ECO:0007669"/>
    <property type="project" value="InterPro"/>
</dbReference>
<dbReference type="InterPro" id="IPR000014">
    <property type="entry name" value="PAS"/>
</dbReference>
<dbReference type="InterPro" id="IPR058031">
    <property type="entry name" value="AAA_lid_NorR"/>
</dbReference>
<dbReference type="GO" id="GO:0006355">
    <property type="term" value="P:regulation of DNA-templated transcription"/>
    <property type="evidence" value="ECO:0007669"/>
    <property type="project" value="InterPro"/>
</dbReference>
<sequence length="632" mass="70626">MVKITFIIPHQEIEAKVHAFISEIREERIVFSTTHIVGTQEAFLSECDSDIVIARGITYLALKRNLLNVSVIEISITGYDIIRALDACKKQYQAKKIAIIAAESIIYEEGFLDDILHTDIEVYKIQNEEDVVQALRMAKEHQVDAVVGGLTACRIAKNRGWQCVQIHTGEEAIRRAINEALSAAYATRLERAKAELLKVILENTKEAIVAVDQDGGVTAFNKAAYKTLNIPFNRQMTGRAISSVIPDFDTLNTADRHDAEIGVLKNINGRMILIEWAPIRVESKTVGVVYTLQNVDKIQETESIIRKELSRKGLVAKYSFGNIIGSSRVLNKTIQTAYKYSQVHSNILLMGETGTGKELFAQSIHNASSRSLEPFVAVNCAAVPENLLESELFGYVEGAFSGAVKSGKTGLFEFAHKGTIFLDEISEIPMNLQAKLLRVLQEREIRKVGDTSLLPIDVRVIASTNINLLERVRNGQFRQDLLYRLDVLNLRIPSLRERGEDIQYIAEYYIEVYCKQYGKPTPELSPGAVAVLSRNQWPGNVRELRNICERLVVLSDQKVITADEVTNLLVFSGLHADASSDENSGESAMAKLAEADWETLVKLMKVMKVNKAEMAGMLGLSRTTLWRKLKEK</sequence>
<keyword evidence="3" id="KW-0805">Transcription regulation</keyword>
<dbReference type="Pfam" id="PF06506">
    <property type="entry name" value="PrpR_N"/>
    <property type="match status" value="1"/>
</dbReference>
<dbReference type="GO" id="GO:0043565">
    <property type="term" value="F:sequence-specific DNA binding"/>
    <property type="evidence" value="ECO:0007669"/>
    <property type="project" value="InterPro"/>
</dbReference>
<keyword evidence="5" id="KW-0804">Transcription</keyword>
<evidence type="ECO:0000256" key="1">
    <source>
        <dbReference type="ARBA" id="ARBA00022741"/>
    </source>
</evidence>